<feature type="domain" description="Reverse transcriptase Ty1/copia-type" evidence="1">
    <location>
        <begin position="30"/>
        <end position="72"/>
    </location>
</feature>
<name>A0A9Q4IJ81_9CORY</name>
<proteinExistence type="predicted"/>
<evidence type="ECO:0000313" key="2">
    <source>
        <dbReference type="EMBL" id="MCZ2221946.1"/>
    </source>
</evidence>
<evidence type="ECO:0000259" key="1">
    <source>
        <dbReference type="Pfam" id="PF07727"/>
    </source>
</evidence>
<dbReference type="InterPro" id="IPR013103">
    <property type="entry name" value="RVT_2"/>
</dbReference>
<dbReference type="Pfam" id="PF07727">
    <property type="entry name" value="RVT_2"/>
    <property type="match status" value="1"/>
</dbReference>
<reference evidence="2" key="1">
    <citation type="submission" date="2022-08" db="EMBL/GenBank/DDBJ databases">
        <title>Corynebacterium sp. nov., isolated from clinical breast specimens.</title>
        <authorList>
            <person name="Zhang T."/>
        </authorList>
    </citation>
    <scope>NUCLEOTIDE SEQUENCE</scope>
    <source>
        <strain evidence="2">CCUG 57942</strain>
    </source>
</reference>
<protein>
    <recommendedName>
        <fullName evidence="1">Reverse transcriptase Ty1/copia-type domain-containing protein</fullName>
    </recommendedName>
</protein>
<gene>
    <name evidence="2" type="ORF">NUW87_11355</name>
</gene>
<sequence length="72" mass="8523">MTEPTNFEEASQEEDWIRAMNEELDQIEKNNTWELVPRPENKNVIGSKWVFKNKMNEKGQVVRNKSRLVCKG</sequence>
<keyword evidence="3" id="KW-1185">Reference proteome</keyword>
<comment type="caution">
    <text evidence="2">The sequence shown here is derived from an EMBL/GenBank/DDBJ whole genome shotgun (WGS) entry which is preliminary data.</text>
</comment>
<dbReference type="Proteomes" id="UP001071110">
    <property type="component" value="Unassembled WGS sequence"/>
</dbReference>
<dbReference type="AlphaFoldDB" id="A0A9Q4IJ81"/>
<dbReference type="EMBL" id="JANRML010000053">
    <property type="protein sequence ID" value="MCZ2221946.1"/>
    <property type="molecule type" value="Genomic_DNA"/>
</dbReference>
<dbReference type="RefSeq" id="WP_269028630.1">
    <property type="nucleotide sequence ID" value="NZ_JANRML010000053.1"/>
</dbReference>
<accession>A0A9Q4IJ81</accession>
<evidence type="ECO:0000313" key="3">
    <source>
        <dbReference type="Proteomes" id="UP001071110"/>
    </source>
</evidence>
<organism evidence="2 3">
    <name type="scientific">Corynebacterium pilbarense</name>
    <dbReference type="NCBI Taxonomy" id="1288393"/>
    <lineage>
        <taxon>Bacteria</taxon>
        <taxon>Bacillati</taxon>
        <taxon>Actinomycetota</taxon>
        <taxon>Actinomycetes</taxon>
        <taxon>Mycobacteriales</taxon>
        <taxon>Corynebacteriaceae</taxon>
        <taxon>Corynebacterium</taxon>
    </lineage>
</organism>